<dbReference type="InterPro" id="IPR002376">
    <property type="entry name" value="Formyl_transf_N"/>
</dbReference>
<dbReference type="EMBL" id="NXLR01000002">
    <property type="protein sequence ID" value="RDU60765.1"/>
    <property type="molecule type" value="Genomic_DNA"/>
</dbReference>
<dbReference type="SUPFAM" id="SSF55729">
    <property type="entry name" value="Acyl-CoA N-acyltransferases (Nat)"/>
    <property type="match status" value="1"/>
</dbReference>
<dbReference type="InterPro" id="IPR016181">
    <property type="entry name" value="Acyl_CoA_acyltransferase"/>
</dbReference>
<reference evidence="2 3" key="1">
    <citation type="submission" date="2018-04" db="EMBL/GenBank/DDBJ databases">
        <title>Novel Campyloabacter and Helicobacter Species and Strains.</title>
        <authorList>
            <person name="Mannion A.J."/>
            <person name="Shen Z."/>
            <person name="Fox J.G."/>
        </authorList>
    </citation>
    <scope>NUCLEOTIDE SEQUENCE [LARGE SCALE GENOMIC DNA]</scope>
    <source>
        <strain evidence="2 3">MIT 98-6070</strain>
    </source>
</reference>
<proteinExistence type="predicted"/>
<dbReference type="SUPFAM" id="SSF53328">
    <property type="entry name" value="Formyltransferase"/>
    <property type="match status" value="1"/>
</dbReference>
<dbReference type="GO" id="GO:0004479">
    <property type="term" value="F:methionyl-tRNA formyltransferase activity"/>
    <property type="evidence" value="ECO:0007669"/>
    <property type="project" value="TreeGrafter"/>
</dbReference>
<evidence type="ECO:0000259" key="1">
    <source>
        <dbReference type="Pfam" id="PF00551"/>
    </source>
</evidence>
<dbReference type="GO" id="GO:0005829">
    <property type="term" value="C:cytosol"/>
    <property type="evidence" value="ECO:0007669"/>
    <property type="project" value="TreeGrafter"/>
</dbReference>
<dbReference type="PANTHER" id="PTHR11138">
    <property type="entry name" value="METHIONYL-TRNA FORMYLTRANSFERASE"/>
    <property type="match status" value="1"/>
</dbReference>
<protein>
    <recommendedName>
        <fullName evidence="1">Formyl transferase N-terminal domain-containing protein</fullName>
    </recommendedName>
</protein>
<gene>
    <name evidence="2" type="ORF">CQA63_02030</name>
</gene>
<evidence type="ECO:0000313" key="3">
    <source>
        <dbReference type="Proteomes" id="UP000256599"/>
    </source>
</evidence>
<sequence>MLSAHNKHFLFVGNRLEVLHEMLQSCPNLTICLQANTYAANSLQNELSYAQKLHYFEFSNKQELLELITSLQFDVLLSNGCPYILPISALKKLHPNALFINCHPSLLPNLKGAHPINGAILYNQPSGATCHIMTDKIDSGEIISQVPVYNDSSTPLALLYQMCFLAEREAFKLALKRDFKIADSLRIESKPYIAYFTRKAQDLALDFATQSTQELISTIKAFARIDKGAYLAGDKTISFIDAKLIHNKFLDRIFKDRSINDILLHYDNHILCKRKEGFLELTSKENIKHLADFSKQNIRFEPITKPIFSTQDYSKALSNRATFDFTFTQDKKCFTNTAIIEPIANSGYYDMSSPYGYAGYMSNSNHQAFLHLALKAQAKKARDLGIIAEFIRFHPFAPFTRYFAPLLDFFKKERDIVIVSTDSNQRLRHYSPRLKTKLSKASSSLLIAPSKNLNAFMTLYTSTMERNKASAFYFFKPSYFEALLQLPQTLMLEARYKGQIVAMGIFLFDSLCGYYHLGANARQSLQGNLNAMGALFEAFFEIAKAKGLSYCILGGGRSASPEDSLFLFKKQFATALKPFYIGGYIYNHPIYNQLKASAQHSSLFLSYRANEVALKQTSNHALESSLKPALKPTGGGGRTYPYYSSTRYNKQSLIFPLSQERGQMCVS</sequence>
<dbReference type="OrthoDB" id="9785911at2"/>
<evidence type="ECO:0000313" key="2">
    <source>
        <dbReference type="EMBL" id="RDU60765.1"/>
    </source>
</evidence>
<name>A0A3D8I703_9HELI</name>
<comment type="caution">
    <text evidence="2">The sequence shown here is derived from an EMBL/GenBank/DDBJ whole genome shotgun (WGS) entry which is preliminary data.</text>
</comment>
<dbReference type="RefSeq" id="WP_104700642.1">
    <property type="nucleotide sequence ID" value="NZ_FZPP01000044.1"/>
</dbReference>
<dbReference type="AlphaFoldDB" id="A0A3D8I703"/>
<dbReference type="Gene3D" id="3.40.50.170">
    <property type="entry name" value="Formyl transferase, N-terminal domain"/>
    <property type="match status" value="1"/>
</dbReference>
<accession>A0A3D8I703</accession>
<dbReference type="InterPro" id="IPR036477">
    <property type="entry name" value="Formyl_transf_N_sf"/>
</dbReference>
<feature type="domain" description="Formyl transferase N-terminal" evidence="1">
    <location>
        <begin position="60"/>
        <end position="148"/>
    </location>
</feature>
<organism evidence="2 3">
    <name type="scientific">Helicobacter marmotae</name>
    <dbReference type="NCBI Taxonomy" id="152490"/>
    <lineage>
        <taxon>Bacteria</taxon>
        <taxon>Pseudomonadati</taxon>
        <taxon>Campylobacterota</taxon>
        <taxon>Epsilonproteobacteria</taxon>
        <taxon>Campylobacterales</taxon>
        <taxon>Helicobacteraceae</taxon>
        <taxon>Helicobacter</taxon>
    </lineage>
</organism>
<dbReference type="PANTHER" id="PTHR11138:SF5">
    <property type="entry name" value="METHIONYL-TRNA FORMYLTRANSFERASE, MITOCHONDRIAL"/>
    <property type="match status" value="1"/>
</dbReference>
<dbReference type="Pfam" id="PF00551">
    <property type="entry name" value="Formyl_trans_N"/>
    <property type="match status" value="1"/>
</dbReference>
<keyword evidence="3" id="KW-1185">Reference proteome</keyword>
<dbReference type="Gene3D" id="3.40.630.30">
    <property type="match status" value="1"/>
</dbReference>
<dbReference type="Proteomes" id="UP000256599">
    <property type="component" value="Unassembled WGS sequence"/>
</dbReference>